<dbReference type="InterPro" id="IPR050523">
    <property type="entry name" value="AKR_Detox_Biosynth"/>
</dbReference>
<dbReference type="InterPro" id="IPR042213">
    <property type="entry name" value="NBD_C_sf"/>
</dbReference>
<dbReference type="InterPro" id="IPR037051">
    <property type="entry name" value="4-carb_acid_sugar_kinase_N_sf"/>
</dbReference>
<dbReference type="InterPro" id="IPR010737">
    <property type="entry name" value="4-carb_acid_sugar_kinase_N"/>
</dbReference>
<dbReference type="SUPFAM" id="SSF51430">
    <property type="entry name" value="NAD(P)-linked oxidoreductase"/>
    <property type="match status" value="1"/>
</dbReference>
<dbReference type="Pfam" id="PF07005">
    <property type="entry name" value="SBD_N"/>
    <property type="match status" value="1"/>
</dbReference>
<keyword evidence="4" id="KW-0418">Kinase</keyword>
<dbReference type="EMBL" id="KQ964247">
    <property type="protein sequence ID" value="KXJ94918.1"/>
    <property type="molecule type" value="Genomic_DNA"/>
</dbReference>
<evidence type="ECO:0000313" key="12">
    <source>
        <dbReference type="Proteomes" id="UP000070501"/>
    </source>
</evidence>
<organism evidence="11 12">
    <name type="scientific">Microdochium bolleyi</name>
    <dbReference type="NCBI Taxonomy" id="196109"/>
    <lineage>
        <taxon>Eukaryota</taxon>
        <taxon>Fungi</taxon>
        <taxon>Dikarya</taxon>
        <taxon>Ascomycota</taxon>
        <taxon>Pezizomycotina</taxon>
        <taxon>Sordariomycetes</taxon>
        <taxon>Xylariomycetidae</taxon>
        <taxon>Xylariales</taxon>
        <taxon>Microdochiaceae</taxon>
        <taxon>Microdochium</taxon>
    </lineage>
</organism>
<dbReference type="InterPro" id="IPR031475">
    <property type="entry name" value="NBD_C"/>
</dbReference>
<keyword evidence="12" id="KW-1185">Reference proteome</keyword>
<keyword evidence="3" id="KW-0547">Nucleotide-binding</keyword>
<dbReference type="GO" id="GO:0016491">
    <property type="term" value="F:oxidoreductase activity"/>
    <property type="evidence" value="ECO:0007669"/>
    <property type="project" value="UniProtKB-KW"/>
</dbReference>
<evidence type="ECO:0000259" key="10">
    <source>
        <dbReference type="Pfam" id="PF17042"/>
    </source>
</evidence>
<accession>A0A136JCU6</accession>
<evidence type="ECO:0000256" key="5">
    <source>
        <dbReference type="ARBA" id="ARBA00022840"/>
    </source>
</evidence>
<dbReference type="Pfam" id="PF00248">
    <property type="entry name" value="Aldo_ket_red"/>
    <property type="match status" value="1"/>
</dbReference>
<dbReference type="Pfam" id="PF17042">
    <property type="entry name" value="NBD_C"/>
    <property type="match status" value="1"/>
</dbReference>
<dbReference type="CDD" id="cd19079">
    <property type="entry name" value="AKR_EcYajO-like"/>
    <property type="match status" value="1"/>
</dbReference>
<dbReference type="Gene3D" id="3.40.50.10840">
    <property type="entry name" value="Putative sugar-binding, N-terminal domain"/>
    <property type="match status" value="1"/>
</dbReference>
<dbReference type="InterPro" id="IPR023210">
    <property type="entry name" value="NADP_OxRdtase_dom"/>
</dbReference>
<feature type="domain" description="Four-carbon acid sugar kinase nucleotide binding" evidence="10">
    <location>
        <begin position="312"/>
        <end position="478"/>
    </location>
</feature>
<comment type="similarity">
    <text evidence="1">Belongs to the four-carbon acid sugar kinase family.</text>
</comment>
<dbReference type="OrthoDB" id="48988at2759"/>
<evidence type="ECO:0000256" key="1">
    <source>
        <dbReference type="ARBA" id="ARBA00005715"/>
    </source>
</evidence>
<keyword evidence="5" id="KW-0067">ATP-binding</keyword>
<dbReference type="PANTHER" id="PTHR43364">
    <property type="entry name" value="NADH-SPECIFIC METHYLGLYOXAL REDUCTASE-RELATED"/>
    <property type="match status" value="1"/>
</dbReference>
<dbReference type="Proteomes" id="UP000070501">
    <property type="component" value="Unassembled WGS sequence"/>
</dbReference>
<evidence type="ECO:0000256" key="7">
    <source>
        <dbReference type="ARBA" id="ARBA00023277"/>
    </source>
</evidence>
<dbReference type="Gene3D" id="3.20.20.100">
    <property type="entry name" value="NADP-dependent oxidoreductase domain"/>
    <property type="match status" value="1"/>
</dbReference>
<gene>
    <name evidence="11" type="ORF">Micbo1qcDRAFT_221416</name>
</gene>
<keyword evidence="7" id="KW-0119">Carbohydrate metabolism</keyword>
<sequence length="845" mass="92764">MAYNSTEECPILSKTEALARLPPPVDASEVCRQITKQVSDRGLPVLVVLDDDPTGTQTCHGINVLSVWDEATLLQEFRSGCPGFFILTNSRALPPPEARDLIREICSAVAQAADKADQLRFEVVLRGDSTLRGHFPDEVEVAEEVLGEADVWVLAPFFEQGGRLTIDDVHYVAGPGDELVPAAQTPFAKDATFGYTRSNLREYIREKSKGSIAQDRIHSVTLDDIRTGGPQTVAAKLLSLPRRSVVIVNAVQTADMDIFIKGLLDASSRGSTKFIYRTGAAFVSSRLGMQQIAPLTPADLNMDLSPSAPGGLIIAGSYVPKTTEQLASLVDGRGEALVTITLDVSELLHSPEKTMPLLLASANTAGEHISSGRDVLVMTSRKLVTGVDETSSLRIGSVVAEALVSFLRFLIPRPRYVIAKGGITSSDAASKALGFRRAEIVGQACPGVPLWRCSETTCKYPDIPYVVFPGNVGERDALRDLVARWAIPTSAASGAGAVSGAGPKEWPKMQYQRLGTSGLKISRVILGCMSFGNENWEGSPWVLPEEQALPLLKKAYDVGINTWDTANTYSNGRSEAIIAKAMEVYAIPRSKLVIMSKLYYPVLEDDPDRRPQPVANDGPFVNQMGLSRKHIFEAVEGSLRRLRTSYIDVLQLHRLDVDTAPEEIMRALHDLVQMGKVLYIGASSMRCWQFARLQYTAKMRGWTAFSSMSGLYNLLYREEEREMNPFCDAEGVGLIPWSPVARGLLARPWDQETERSRRDAKMKKWFGGSQNEEIVRRVEKVAREKGCSMSAVGLAWLLKKGACPVVGLDKMERIVSVSECLSVELSHADMKYLEELYQPLRVEAI</sequence>
<feature type="domain" description="NADP-dependent oxidoreductase" evidence="8">
    <location>
        <begin position="524"/>
        <end position="837"/>
    </location>
</feature>
<dbReference type="GO" id="GO:0016301">
    <property type="term" value="F:kinase activity"/>
    <property type="evidence" value="ECO:0007669"/>
    <property type="project" value="UniProtKB-KW"/>
</dbReference>
<evidence type="ECO:0000313" key="11">
    <source>
        <dbReference type="EMBL" id="KXJ94918.1"/>
    </source>
</evidence>
<dbReference type="PANTHER" id="PTHR43364:SF15">
    <property type="entry name" value="ARYL-ALCOHOL DEHYDROGENASE AAD16-RELATED"/>
    <property type="match status" value="1"/>
</dbReference>
<evidence type="ECO:0000256" key="3">
    <source>
        <dbReference type="ARBA" id="ARBA00022741"/>
    </source>
</evidence>
<evidence type="ECO:0000256" key="2">
    <source>
        <dbReference type="ARBA" id="ARBA00022679"/>
    </source>
</evidence>
<evidence type="ECO:0000256" key="4">
    <source>
        <dbReference type="ARBA" id="ARBA00022777"/>
    </source>
</evidence>
<dbReference type="GO" id="GO:0005829">
    <property type="term" value="C:cytosol"/>
    <property type="evidence" value="ECO:0007669"/>
    <property type="project" value="UniProtKB-ARBA"/>
</dbReference>
<reference evidence="12" key="1">
    <citation type="submission" date="2016-02" db="EMBL/GenBank/DDBJ databases">
        <title>Draft genome sequence of Microdochium bolleyi, a fungal endophyte of beachgrass.</title>
        <authorList>
            <consortium name="DOE Joint Genome Institute"/>
            <person name="David A.S."/>
            <person name="May G."/>
            <person name="Haridas S."/>
            <person name="Lim J."/>
            <person name="Wang M."/>
            <person name="Labutti K."/>
            <person name="Lipzen A."/>
            <person name="Barry K."/>
            <person name="Grigoriev I.V."/>
        </authorList>
    </citation>
    <scope>NUCLEOTIDE SEQUENCE [LARGE SCALE GENOMIC DNA]</scope>
    <source>
        <strain evidence="12">J235TASD1</strain>
    </source>
</reference>
<keyword evidence="2" id="KW-0808">Transferase</keyword>
<evidence type="ECO:0000256" key="6">
    <source>
        <dbReference type="ARBA" id="ARBA00023002"/>
    </source>
</evidence>
<evidence type="ECO:0000259" key="9">
    <source>
        <dbReference type="Pfam" id="PF07005"/>
    </source>
</evidence>
<evidence type="ECO:0000259" key="8">
    <source>
        <dbReference type="Pfam" id="PF00248"/>
    </source>
</evidence>
<dbReference type="InterPro" id="IPR036812">
    <property type="entry name" value="NAD(P)_OxRdtase_dom_sf"/>
</dbReference>
<keyword evidence="6" id="KW-0560">Oxidoreductase</keyword>
<feature type="domain" description="Four-carbon acid sugar kinase N-terminal" evidence="9">
    <location>
        <begin position="46"/>
        <end position="285"/>
    </location>
</feature>
<dbReference type="STRING" id="196109.A0A136JCU6"/>
<dbReference type="FunFam" id="3.20.20.100:FF:000004">
    <property type="entry name" value="Oxidoreductase, aldo/keto reductase"/>
    <property type="match status" value="1"/>
</dbReference>
<dbReference type="AlphaFoldDB" id="A0A136JCU6"/>
<dbReference type="InParanoid" id="A0A136JCU6"/>
<proteinExistence type="inferred from homology"/>
<dbReference type="GO" id="GO:0005524">
    <property type="term" value="F:ATP binding"/>
    <property type="evidence" value="ECO:0007669"/>
    <property type="project" value="UniProtKB-KW"/>
</dbReference>
<protein>
    <submittedName>
        <fullName evidence="11">NADP-dependent oxidoreductase domain-containing protein</fullName>
    </submittedName>
</protein>
<dbReference type="SUPFAM" id="SSF142764">
    <property type="entry name" value="YgbK-like"/>
    <property type="match status" value="1"/>
</dbReference>
<dbReference type="Gene3D" id="3.40.980.20">
    <property type="entry name" value="Four-carbon acid sugar kinase, nucleotide binding domain"/>
    <property type="match status" value="1"/>
</dbReference>
<name>A0A136JCU6_9PEZI</name>